<evidence type="ECO:0000313" key="3">
    <source>
        <dbReference type="EMBL" id="RQH01294.1"/>
    </source>
</evidence>
<evidence type="ECO:0000259" key="2">
    <source>
        <dbReference type="Pfam" id="PF23993"/>
    </source>
</evidence>
<dbReference type="Pfam" id="PF23993">
    <property type="entry name" value="DUF7311"/>
    <property type="match status" value="1"/>
</dbReference>
<dbReference type="InterPro" id="IPR055735">
    <property type="entry name" value="DUF7311"/>
</dbReference>
<keyword evidence="4" id="KW-1185">Reference proteome</keyword>
<sequence length="154" mass="16468">MIRYVLAIVLAVALVALSAPAIEHAASVTTERQVERDVDAIERGATSLIEREELPPDGQPPPRRTVPVTLPDASITASSIDRFEIERTSAETSTATVTLSDGVQFTEPIDAPIVYETSTANRSVELGGTGVERTLALHLATDPDGTRIVVVHRT</sequence>
<dbReference type="AlphaFoldDB" id="A0A3N6MBR9"/>
<organism evidence="3 4">
    <name type="scientific">Natrarchaeobius chitinivorans</name>
    <dbReference type="NCBI Taxonomy" id="1679083"/>
    <lineage>
        <taxon>Archaea</taxon>
        <taxon>Methanobacteriati</taxon>
        <taxon>Methanobacteriota</taxon>
        <taxon>Stenosarchaea group</taxon>
        <taxon>Halobacteria</taxon>
        <taxon>Halobacteriales</taxon>
        <taxon>Natrialbaceae</taxon>
        <taxon>Natrarchaeobius</taxon>
    </lineage>
</organism>
<comment type="caution">
    <text evidence="3">The sequence shown here is derived from an EMBL/GenBank/DDBJ whole genome shotgun (WGS) entry which is preliminary data.</text>
</comment>
<evidence type="ECO:0000313" key="4">
    <source>
        <dbReference type="Proteomes" id="UP000281431"/>
    </source>
</evidence>
<feature type="region of interest" description="Disordered" evidence="1">
    <location>
        <begin position="48"/>
        <end position="69"/>
    </location>
</feature>
<gene>
    <name evidence="3" type="ORF">EA472_07525</name>
</gene>
<dbReference type="Proteomes" id="UP000281431">
    <property type="component" value="Unassembled WGS sequence"/>
</dbReference>
<protein>
    <recommendedName>
        <fullName evidence="2">DUF7311 domain-containing protein</fullName>
    </recommendedName>
</protein>
<feature type="domain" description="DUF7311" evidence="2">
    <location>
        <begin position="1"/>
        <end position="151"/>
    </location>
</feature>
<name>A0A3N6MBR9_NATCH</name>
<dbReference type="EMBL" id="REFZ01000004">
    <property type="protein sequence ID" value="RQH01294.1"/>
    <property type="molecule type" value="Genomic_DNA"/>
</dbReference>
<proteinExistence type="predicted"/>
<reference evidence="3 4" key="1">
    <citation type="submission" date="2018-10" db="EMBL/GenBank/DDBJ databases">
        <title>Natrarchaeobius chitinivorans gen. nov., sp. nov., and Natrarchaeobius haloalkaliphilus sp. nov., alkaliphilic, chitin-utilizing haloarchaea from hypersaline alkaline lakes.</title>
        <authorList>
            <person name="Sorokin D.Y."/>
            <person name="Elcheninov A.G."/>
            <person name="Kostrikina N.A."/>
            <person name="Bale N.J."/>
            <person name="Sinninghe Damste J.S."/>
            <person name="Khijniak T.V."/>
            <person name="Kublanov I.V."/>
            <person name="Toshchakov S.V."/>
        </authorList>
    </citation>
    <scope>NUCLEOTIDE SEQUENCE [LARGE SCALE GENOMIC DNA]</scope>
    <source>
        <strain evidence="3 4">AArcht7</strain>
    </source>
</reference>
<dbReference type="OrthoDB" id="204975at2157"/>
<evidence type="ECO:0000256" key="1">
    <source>
        <dbReference type="SAM" id="MobiDB-lite"/>
    </source>
</evidence>
<accession>A0A3N6MBR9</accession>